<dbReference type="Proteomes" id="UP000698173">
    <property type="component" value="Unassembled WGS sequence"/>
</dbReference>
<feature type="transmembrane region" description="Helical" evidence="1">
    <location>
        <begin position="424"/>
        <end position="446"/>
    </location>
</feature>
<name>A0A921FZ73_SPOPS</name>
<evidence type="ECO:0000313" key="3">
    <source>
        <dbReference type="Proteomes" id="UP000698173"/>
    </source>
</evidence>
<dbReference type="PANTHER" id="PTHR31610:SF0">
    <property type="entry name" value="SLC26A_SULP TRANSPORTER DOMAIN-CONTAINING PROTEIN"/>
    <property type="match status" value="1"/>
</dbReference>
<dbReference type="AlphaFoldDB" id="A0A921FZ73"/>
<feature type="transmembrane region" description="Helical" evidence="1">
    <location>
        <begin position="346"/>
        <end position="364"/>
    </location>
</feature>
<evidence type="ECO:0000313" key="2">
    <source>
        <dbReference type="EMBL" id="HJF32430.1"/>
    </source>
</evidence>
<dbReference type="EMBL" id="DYWT01000191">
    <property type="protein sequence ID" value="HJF32430.1"/>
    <property type="molecule type" value="Genomic_DNA"/>
</dbReference>
<protein>
    <submittedName>
        <fullName evidence="2">Xanthine permease</fullName>
    </submittedName>
</protein>
<gene>
    <name evidence="2" type="ORF">K8V56_11735</name>
</gene>
<feature type="transmembrane region" description="Helical" evidence="1">
    <location>
        <begin position="453"/>
        <end position="472"/>
    </location>
</feature>
<keyword evidence="1" id="KW-1133">Transmembrane helix</keyword>
<accession>A0A921FZ73</accession>
<keyword evidence="1" id="KW-0472">Membrane</keyword>
<feature type="transmembrane region" description="Helical" evidence="1">
    <location>
        <begin position="284"/>
        <end position="309"/>
    </location>
</feature>
<feature type="transmembrane region" description="Helical" evidence="1">
    <location>
        <begin position="321"/>
        <end position="340"/>
    </location>
</feature>
<feature type="transmembrane region" description="Helical" evidence="1">
    <location>
        <begin position="169"/>
        <end position="189"/>
    </location>
</feature>
<keyword evidence="1" id="KW-0812">Transmembrane</keyword>
<feature type="transmembrane region" description="Helical" evidence="1">
    <location>
        <begin position="46"/>
        <end position="68"/>
    </location>
</feature>
<proteinExistence type="predicted"/>
<reference evidence="2" key="1">
    <citation type="journal article" date="2021" name="PeerJ">
        <title>Extensive microbial diversity within the chicken gut microbiome revealed by metagenomics and culture.</title>
        <authorList>
            <person name="Gilroy R."/>
            <person name="Ravi A."/>
            <person name="Getino M."/>
            <person name="Pursley I."/>
            <person name="Horton D.L."/>
            <person name="Alikhan N.F."/>
            <person name="Baker D."/>
            <person name="Gharbi K."/>
            <person name="Hall N."/>
            <person name="Watson M."/>
            <person name="Adriaenssens E.M."/>
            <person name="Foster-Nyarko E."/>
            <person name="Jarju S."/>
            <person name="Secka A."/>
            <person name="Antonio M."/>
            <person name="Oren A."/>
            <person name="Chaudhuri R.R."/>
            <person name="La Ragione R."/>
            <person name="Hildebrand F."/>
            <person name="Pallen M.J."/>
        </authorList>
    </citation>
    <scope>NUCLEOTIDE SEQUENCE</scope>
    <source>
        <strain evidence="2">CHK171-7178</strain>
    </source>
</reference>
<feature type="transmembrane region" description="Helical" evidence="1">
    <location>
        <begin position="376"/>
        <end position="395"/>
    </location>
</feature>
<feature type="transmembrane region" description="Helical" evidence="1">
    <location>
        <begin position="478"/>
        <end position="499"/>
    </location>
</feature>
<reference evidence="2" key="2">
    <citation type="submission" date="2021-09" db="EMBL/GenBank/DDBJ databases">
        <authorList>
            <person name="Gilroy R."/>
        </authorList>
    </citation>
    <scope>NUCLEOTIDE SEQUENCE</scope>
    <source>
        <strain evidence="2">CHK171-7178</strain>
    </source>
</reference>
<feature type="transmembrane region" description="Helical" evidence="1">
    <location>
        <begin position="20"/>
        <end position="40"/>
    </location>
</feature>
<comment type="caution">
    <text evidence="2">The sequence shown here is derived from an EMBL/GenBank/DDBJ whole genome shotgun (WGS) entry which is preliminary data.</text>
</comment>
<evidence type="ECO:0000256" key="1">
    <source>
        <dbReference type="SAM" id="Phobius"/>
    </source>
</evidence>
<feature type="transmembrane region" description="Helical" evidence="1">
    <location>
        <begin position="89"/>
        <end position="107"/>
    </location>
</feature>
<feature type="transmembrane region" description="Helical" evidence="1">
    <location>
        <begin position="147"/>
        <end position="163"/>
    </location>
</feature>
<organism evidence="2 3">
    <name type="scientific">Sporosarcina psychrophila</name>
    <name type="common">Bacillus psychrophilus</name>
    <dbReference type="NCBI Taxonomy" id="1476"/>
    <lineage>
        <taxon>Bacteria</taxon>
        <taxon>Bacillati</taxon>
        <taxon>Bacillota</taxon>
        <taxon>Bacilli</taxon>
        <taxon>Bacillales</taxon>
        <taxon>Caryophanaceae</taxon>
        <taxon>Sporosarcina</taxon>
    </lineage>
</organism>
<feature type="transmembrane region" description="Helical" evidence="1">
    <location>
        <begin position="119"/>
        <end position="140"/>
    </location>
</feature>
<dbReference type="PANTHER" id="PTHR31610">
    <property type="entry name" value="SLR0360 PROTEIN"/>
    <property type="match status" value="1"/>
</dbReference>
<feature type="transmembrane region" description="Helical" evidence="1">
    <location>
        <begin position="196"/>
        <end position="215"/>
    </location>
</feature>
<sequence>MEKQHQGTPWFVQGDLNGFFGLFSNVLTNFLAAIGLLVAINVPSNILYGNIVPGAAVSIGIGGIIFAIQARRASLRRQNSNVTALPYGLSVPHYFIVAFGVILPVYAQTQDWSLAWSTGVAWNFVQGVIMTLGAVVGPYIQKYIPRSALLGSLAGLALTYIAMNPMGEIYRTPYIGLLTLVIVLGGWIAHKKLPGNIPAGLLAIIIGLLLAWGTGYMDTGAVKEAASGFAISLPSLAISQLMQGFAYLSPFLAAAIPLAIYDFLESLDNIESAEVGGDKYPTGLSLLVPGVLTIIGSCLGSVFPTIIYIGHPGWKAAGARVGYSLATGIGVLLLAFVGLMPLVMSIVPLVALLPILVYISMSIGTQAFSTANAKHYPAMILGLLPFVASFVILQVNNALTAAGTSAAEVGFEALKNNGVHYEGWSTLGSADILVSMMLITILIYLIERNFKLAAIYALITAALSYFGFIHAGEIGLGTGLSAALGYLTMAVGLLAFHFYKHPAEKEVLQETVAEESK</sequence>